<accession>A0ABU4N6F4</accession>
<dbReference type="Gene3D" id="3.40.50.2300">
    <property type="match status" value="2"/>
</dbReference>
<dbReference type="SMART" id="SM00354">
    <property type="entry name" value="HTH_LACI"/>
    <property type="match status" value="1"/>
</dbReference>
<dbReference type="PROSITE" id="PS00356">
    <property type="entry name" value="HTH_LACI_1"/>
    <property type="match status" value="1"/>
</dbReference>
<dbReference type="PANTHER" id="PTHR30146">
    <property type="entry name" value="LACI-RELATED TRANSCRIPTIONAL REPRESSOR"/>
    <property type="match status" value="1"/>
</dbReference>
<evidence type="ECO:0000313" key="7">
    <source>
        <dbReference type="Proteomes" id="UP001271274"/>
    </source>
</evidence>
<dbReference type="SUPFAM" id="SSF53822">
    <property type="entry name" value="Periplasmic binding protein-like I"/>
    <property type="match status" value="1"/>
</dbReference>
<dbReference type="SUPFAM" id="SSF47413">
    <property type="entry name" value="lambda repressor-like DNA-binding domains"/>
    <property type="match status" value="1"/>
</dbReference>
<evidence type="ECO:0000256" key="3">
    <source>
        <dbReference type="ARBA" id="ARBA00023163"/>
    </source>
</evidence>
<dbReference type="CDD" id="cd01392">
    <property type="entry name" value="HTH_LacI"/>
    <property type="match status" value="1"/>
</dbReference>
<dbReference type="PROSITE" id="PS50932">
    <property type="entry name" value="HTH_LACI_2"/>
    <property type="match status" value="1"/>
</dbReference>
<proteinExistence type="predicted"/>
<dbReference type="Pfam" id="PF13377">
    <property type="entry name" value="Peripla_BP_3"/>
    <property type="match status" value="1"/>
</dbReference>
<dbReference type="InterPro" id="IPR028082">
    <property type="entry name" value="Peripla_BP_I"/>
</dbReference>
<dbReference type="InterPro" id="IPR000843">
    <property type="entry name" value="HTH_LacI"/>
</dbReference>
<evidence type="ECO:0000259" key="4">
    <source>
        <dbReference type="PROSITE" id="PS50932"/>
    </source>
</evidence>
<keyword evidence="2 6" id="KW-0238">DNA-binding</keyword>
<organism evidence="6 7">
    <name type="scientific">Streptomyces europaeiscabiei</name>
    <dbReference type="NCBI Taxonomy" id="146819"/>
    <lineage>
        <taxon>Bacteria</taxon>
        <taxon>Bacillati</taxon>
        <taxon>Actinomycetota</taxon>
        <taxon>Actinomycetes</taxon>
        <taxon>Kitasatosporales</taxon>
        <taxon>Streptomycetaceae</taxon>
        <taxon>Streptomyces</taxon>
    </lineage>
</organism>
<dbReference type="PANTHER" id="PTHR30146:SF153">
    <property type="entry name" value="LACTOSE OPERON REPRESSOR"/>
    <property type="match status" value="1"/>
</dbReference>
<keyword evidence="7" id="KW-1185">Reference proteome</keyword>
<keyword evidence="3" id="KW-0804">Transcription</keyword>
<feature type="domain" description="HTH cro/C1-type" evidence="5">
    <location>
        <begin position="4"/>
        <end position="47"/>
    </location>
</feature>
<protein>
    <submittedName>
        <fullName evidence="6">LacI family DNA-binding transcriptional regulator</fullName>
    </submittedName>
</protein>
<dbReference type="CDD" id="cd06267">
    <property type="entry name" value="PBP1_LacI_sugar_binding-like"/>
    <property type="match status" value="1"/>
</dbReference>
<dbReference type="PRINTS" id="PR00036">
    <property type="entry name" value="HTHLACI"/>
</dbReference>
<sequence>MGSTIADVAARAGVSKTTVSRVLNGKGEIHENTVLKVRKAISELGYVPSAGAVGLARGTTQMIGMLVPDLAWVWSGIVQAVVDTLESESFGLRMLTWNRGEESLRRLGLQVAAKSFDGLLVLEPEGALGYITELHESGLPVVLIDDRFQRPGFPYVTTTNREGGEQAARHLLEIGRRRPLVVTGPEAYGCTRERLGGFVDVYAQAGIELDQRRIICGDFQFENSRSAVAQALADGVEFDAVFGHNDPSAAGVLAALHGAGLEIPRDVAVVGFDDVELASYTYPALTTIRQPMWEMGEAAARLLLDHVRGSPEAAPSRTIPTSLVIRGSSFQPNLN</sequence>
<dbReference type="RefSeq" id="WP_046705142.1">
    <property type="nucleotide sequence ID" value="NZ_JARAUR010000034.1"/>
</dbReference>
<dbReference type="PROSITE" id="PS50943">
    <property type="entry name" value="HTH_CROC1"/>
    <property type="match status" value="1"/>
</dbReference>
<dbReference type="EMBL" id="JARAYU010000001">
    <property type="protein sequence ID" value="MDX3698605.1"/>
    <property type="molecule type" value="Genomic_DNA"/>
</dbReference>
<dbReference type="InterPro" id="IPR001387">
    <property type="entry name" value="Cro/C1-type_HTH"/>
</dbReference>
<keyword evidence="1" id="KW-0805">Transcription regulation</keyword>
<gene>
    <name evidence="6" type="ORF">PV662_02320</name>
</gene>
<evidence type="ECO:0000256" key="1">
    <source>
        <dbReference type="ARBA" id="ARBA00023015"/>
    </source>
</evidence>
<comment type="caution">
    <text evidence="6">The sequence shown here is derived from an EMBL/GenBank/DDBJ whole genome shotgun (WGS) entry which is preliminary data.</text>
</comment>
<feature type="domain" description="HTH lacI-type" evidence="4">
    <location>
        <begin position="3"/>
        <end position="57"/>
    </location>
</feature>
<dbReference type="InterPro" id="IPR046335">
    <property type="entry name" value="LacI/GalR-like_sensor"/>
</dbReference>
<dbReference type="Gene3D" id="1.10.260.40">
    <property type="entry name" value="lambda repressor-like DNA-binding domains"/>
    <property type="match status" value="1"/>
</dbReference>
<reference evidence="6 7" key="1">
    <citation type="journal article" date="2023" name="Microb. Genom.">
        <title>Mesoterricola silvestris gen. nov., sp. nov., Mesoterricola sediminis sp. nov., Geothrix oryzae sp. nov., Geothrix edaphica sp. nov., Geothrix rubra sp. nov., and Geothrix limicola sp. nov., six novel members of Acidobacteriota isolated from soils.</title>
        <authorList>
            <person name="Weisberg A.J."/>
            <person name="Pearce E."/>
            <person name="Kramer C.G."/>
            <person name="Chang J.H."/>
            <person name="Clarke C.R."/>
        </authorList>
    </citation>
    <scope>NUCLEOTIDE SEQUENCE [LARGE SCALE GENOMIC DNA]</scope>
    <source>
        <strain evidence="6 7">ID09-01A</strain>
    </source>
</reference>
<dbReference type="InterPro" id="IPR010982">
    <property type="entry name" value="Lambda_DNA-bd_dom_sf"/>
</dbReference>
<evidence type="ECO:0000259" key="5">
    <source>
        <dbReference type="PROSITE" id="PS50943"/>
    </source>
</evidence>
<dbReference type="Pfam" id="PF00356">
    <property type="entry name" value="LacI"/>
    <property type="match status" value="1"/>
</dbReference>
<evidence type="ECO:0000256" key="2">
    <source>
        <dbReference type="ARBA" id="ARBA00023125"/>
    </source>
</evidence>
<evidence type="ECO:0000313" key="6">
    <source>
        <dbReference type="EMBL" id="MDX3698605.1"/>
    </source>
</evidence>
<name>A0ABU4N6F4_9ACTN</name>
<dbReference type="GO" id="GO:0003677">
    <property type="term" value="F:DNA binding"/>
    <property type="evidence" value="ECO:0007669"/>
    <property type="project" value="UniProtKB-KW"/>
</dbReference>
<dbReference type="Proteomes" id="UP001271274">
    <property type="component" value="Unassembled WGS sequence"/>
</dbReference>